<reference evidence="2 3" key="1">
    <citation type="journal article" date="2023" name="Life. Sci Alliance">
        <title>Evolutionary insights into 3D genome organization and epigenetic landscape of Vigna mungo.</title>
        <authorList>
            <person name="Junaid A."/>
            <person name="Singh B."/>
            <person name="Bhatia S."/>
        </authorList>
    </citation>
    <scope>NUCLEOTIDE SEQUENCE [LARGE SCALE GENOMIC DNA]</scope>
    <source>
        <strain evidence="2">Urdbean</strain>
    </source>
</reference>
<gene>
    <name evidence="2" type="ORF">V8G54_011656</name>
</gene>
<dbReference type="PANTHER" id="PTHR33132">
    <property type="entry name" value="OSJNBB0118P14.9 PROTEIN"/>
    <property type="match status" value="1"/>
</dbReference>
<dbReference type="Proteomes" id="UP001374535">
    <property type="component" value="Chromosome 4"/>
</dbReference>
<proteinExistence type="predicted"/>
<evidence type="ECO:0000313" key="3">
    <source>
        <dbReference type="Proteomes" id="UP001374535"/>
    </source>
</evidence>
<dbReference type="PANTHER" id="PTHR33132:SF129">
    <property type="match status" value="1"/>
</dbReference>
<name>A0AAQ3NQG5_VIGMU</name>
<protein>
    <submittedName>
        <fullName evidence="2">Uncharacterized protein</fullName>
    </submittedName>
</protein>
<dbReference type="EMBL" id="CP144697">
    <property type="protein sequence ID" value="WVZ14090.1"/>
    <property type="molecule type" value="Genomic_DNA"/>
</dbReference>
<dbReference type="AlphaFoldDB" id="A0AAQ3NQG5"/>
<sequence>MKSFGNVGGSSKENAMALRFDPRDVNEFLVLFWMQVDGDTCEGNEFRAFAGLEISGGAHSVVGMEILAEDEGRDSSFLSVMEFRDGGLSVHGGGARELVFMATTQLGCSAIGTKYSHVEAAKTDATWFPTEAFVLRRRWLLSAVPGQPQDDPGSSGESGSAKRCACSPSQHPGSFRCRLHHGEYVWRGRANR</sequence>
<accession>A0AAQ3NQG5</accession>
<keyword evidence="3" id="KW-1185">Reference proteome</keyword>
<organism evidence="2 3">
    <name type="scientific">Vigna mungo</name>
    <name type="common">Black gram</name>
    <name type="synonym">Phaseolus mungo</name>
    <dbReference type="NCBI Taxonomy" id="3915"/>
    <lineage>
        <taxon>Eukaryota</taxon>
        <taxon>Viridiplantae</taxon>
        <taxon>Streptophyta</taxon>
        <taxon>Embryophyta</taxon>
        <taxon>Tracheophyta</taxon>
        <taxon>Spermatophyta</taxon>
        <taxon>Magnoliopsida</taxon>
        <taxon>eudicotyledons</taxon>
        <taxon>Gunneridae</taxon>
        <taxon>Pentapetalae</taxon>
        <taxon>rosids</taxon>
        <taxon>fabids</taxon>
        <taxon>Fabales</taxon>
        <taxon>Fabaceae</taxon>
        <taxon>Papilionoideae</taxon>
        <taxon>50 kb inversion clade</taxon>
        <taxon>NPAAA clade</taxon>
        <taxon>indigoferoid/millettioid clade</taxon>
        <taxon>Phaseoleae</taxon>
        <taxon>Vigna</taxon>
    </lineage>
</organism>
<evidence type="ECO:0000313" key="2">
    <source>
        <dbReference type="EMBL" id="WVZ14090.1"/>
    </source>
</evidence>
<feature type="region of interest" description="Disordered" evidence="1">
    <location>
        <begin position="145"/>
        <end position="172"/>
    </location>
</feature>
<evidence type="ECO:0000256" key="1">
    <source>
        <dbReference type="SAM" id="MobiDB-lite"/>
    </source>
</evidence>